<dbReference type="InterPro" id="IPR017867">
    <property type="entry name" value="Tyr_phospatase_low_mol_wt"/>
</dbReference>
<accession>A0A0A0BMQ3</accession>
<dbReference type="GO" id="GO:0004725">
    <property type="term" value="F:protein tyrosine phosphatase activity"/>
    <property type="evidence" value="ECO:0007669"/>
    <property type="project" value="InterPro"/>
</dbReference>
<dbReference type="InterPro" id="IPR036196">
    <property type="entry name" value="Ptyr_pPase_sf"/>
</dbReference>
<dbReference type="RefSeq" id="WP_035062488.1">
    <property type="nucleotide sequence ID" value="NZ_AXCZ01000225.1"/>
</dbReference>
<dbReference type="OrthoDB" id="9784339at2"/>
<sequence>MSADRPARVLVVCTGNICRSPAGERLLRAHLAPDGGIEVTSAGTHAMVGSPVADPMAALLVGDGVDVTGFSARQLTAPMVKDADLVITMTRAHRSAVARTHPAAVRRTFTLRELARYITEAAAHDDADTTLRGRRGLDRVETLVPLVAARRGRTRVEADQDEVVDPYGGDHALYDRSYAQLRPAVLTVVGALTGP</sequence>
<dbReference type="PRINTS" id="PR00719">
    <property type="entry name" value="LMWPTPASE"/>
</dbReference>
<feature type="active site" description="Nucleophile" evidence="4">
    <location>
        <position position="13"/>
    </location>
</feature>
<reference evidence="6 7" key="1">
    <citation type="submission" date="2013-08" db="EMBL/GenBank/DDBJ databases">
        <title>Genome sequencing of Cellulomonas bogoriensis 69B4.</title>
        <authorList>
            <person name="Chen F."/>
            <person name="Li Y."/>
            <person name="Wang G."/>
        </authorList>
    </citation>
    <scope>NUCLEOTIDE SEQUENCE [LARGE SCALE GENOMIC DNA]</scope>
    <source>
        <strain evidence="6 7">69B4</strain>
    </source>
</reference>
<protein>
    <submittedName>
        <fullName evidence="6">Protein tyrosine phosphatase</fullName>
    </submittedName>
</protein>
<keyword evidence="3" id="KW-0904">Protein phosphatase</keyword>
<feature type="domain" description="Phosphotyrosine protein phosphatase I" evidence="5">
    <location>
        <begin position="7"/>
        <end position="191"/>
    </location>
</feature>
<proteinExistence type="inferred from homology"/>
<keyword evidence="2" id="KW-0378">Hydrolase</keyword>
<evidence type="ECO:0000313" key="7">
    <source>
        <dbReference type="Proteomes" id="UP000054314"/>
    </source>
</evidence>
<evidence type="ECO:0000256" key="4">
    <source>
        <dbReference type="PIRSR" id="PIRSR617867-1"/>
    </source>
</evidence>
<organism evidence="6 7">
    <name type="scientific">Cellulomonas bogoriensis 69B4 = DSM 16987</name>
    <dbReference type="NCBI Taxonomy" id="1386082"/>
    <lineage>
        <taxon>Bacteria</taxon>
        <taxon>Bacillati</taxon>
        <taxon>Actinomycetota</taxon>
        <taxon>Actinomycetes</taxon>
        <taxon>Micrococcales</taxon>
        <taxon>Cellulomonadaceae</taxon>
        <taxon>Cellulomonas</taxon>
    </lineage>
</organism>
<gene>
    <name evidence="6" type="ORF">N869_08625</name>
</gene>
<dbReference type="PANTHER" id="PTHR11717:SF31">
    <property type="entry name" value="LOW MOLECULAR WEIGHT PROTEIN-TYROSINE-PHOSPHATASE ETP-RELATED"/>
    <property type="match status" value="1"/>
</dbReference>
<evidence type="ECO:0000259" key="5">
    <source>
        <dbReference type="SMART" id="SM00226"/>
    </source>
</evidence>
<dbReference type="SUPFAM" id="SSF52788">
    <property type="entry name" value="Phosphotyrosine protein phosphatases I"/>
    <property type="match status" value="1"/>
</dbReference>
<dbReference type="InterPro" id="IPR050438">
    <property type="entry name" value="LMW_PTPase"/>
</dbReference>
<dbReference type="Gene3D" id="3.40.50.2300">
    <property type="match status" value="1"/>
</dbReference>
<dbReference type="PANTHER" id="PTHR11717">
    <property type="entry name" value="LOW MOLECULAR WEIGHT PROTEIN TYROSINE PHOSPHATASE"/>
    <property type="match status" value="1"/>
</dbReference>
<name>A0A0A0BMQ3_9CELL</name>
<dbReference type="AlphaFoldDB" id="A0A0A0BMQ3"/>
<keyword evidence="7" id="KW-1185">Reference proteome</keyword>
<dbReference type="InterPro" id="IPR023485">
    <property type="entry name" value="Ptyr_pPase"/>
</dbReference>
<dbReference type="Pfam" id="PF01451">
    <property type="entry name" value="LMWPc"/>
    <property type="match status" value="1"/>
</dbReference>
<dbReference type="SMART" id="SM00226">
    <property type="entry name" value="LMWPc"/>
    <property type="match status" value="1"/>
</dbReference>
<evidence type="ECO:0000256" key="3">
    <source>
        <dbReference type="ARBA" id="ARBA00022912"/>
    </source>
</evidence>
<feature type="active site" evidence="4">
    <location>
        <position position="19"/>
    </location>
</feature>
<dbReference type="Proteomes" id="UP000054314">
    <property type="component" value="Unassembled WGS sequence"/>
</dbReference>
<comment type="caution">
    <text evidence="6">The sequence shown here is derived from an EMBL/GenBank/DDBJ whole genome shotgun (WGS) entry which is preliminary data.</text>
</comment>
<evidence type="ECO:0000256" key="1">
    <source>
        <dbReference type="ARBA" id="ARBA00011063"/>
    </source>
</evidence>
<evidence type="ECO:0000256" key="2">
    <source>
        <dbReference type="ARBA" id="ARBA00022801"/>
    </source>
</evidence>
<dbReference type="EMBL" id="AXCZ01000225">
    <property type="protein sequence ID" value="KGM08997.1"/>
    <property type="molecule type" value="Genomic_DNA"/>
</dbReference>
<comment type="similarity">
    <text evidence="1">Belongs to the low molecular weight phosphotyrosine protein phosphatase family.</text>
</comment>
<evidence type="ECO:0000313" key="6">
    <source>
        <dbReference type="EMBL" id="KGM08997.1"/>
    </source>
</evidence>